<organism evidence="1 2">
    <name type="scientific">Oldenlandia corymbosa var. corymbosa</name>
    <dbReference type="NCBI Taxonomy" id="529605"/>
    <lineage>
        <taxon>Eukaryota</taxon>
        <taxon>Viridiplantae</taxon>
        <taxon>Streptophyta</taxon>
        <taxon>Embryophyta</taxon>
        <taxon>Tracheophyta</taxon>
        <taxon>Spermatophyta</taxon>
        <taxon>Magnoliopsida</taxon>
        <taxon>eudicotyledons</taxon>
        <taxon>Gunneridae</taxon>
        <taxon>Pentapetalae</taxon>
        <taxon>asterids</taxon>
        <taxon>lamiids</taxon>
        <taxon>Gentianales</taxon>
        <taxon>Rubiaceae</taxon>
        <taxon>Rubioideae</taxon>
        <taxon>Spermacoceae</taxon>
        <taxon>Hedyotis-Oldenlandia complex</taxon>
        <taxon>Oldenlandia</taxon>
    </lineage>
</organism>
<evidence type="ECO:0000313" key="2">
    <source>
        <dbReference type="Proteomes" id="UP001161247"/>
    </source>
</evidence>
<proteinExistence type="predicted"/>
<accession>A0AAV1DB20</accession>
<dbReference type="Proteomes" id="UP001161247">
    <property type="component" value="Chromosome 5"/>
</dbReference>
<sequence>MASRITSFLLKRMNPAGVRALSTKAVPPPRFSWLEQGIKTPIVDQKDSDTCQIHSFVTALELAYQIDFPGQKVVLDRDELIRAEEIFGDKVTSYVQEDGSVRTLKKFANDLSVGKYVVGRGVSVIDGPMKGRRLYPREVLFCSDDDPLRPAHFMVAIQRQPVVITVPGEMAGDVYKRKPRAPTNTTDLHGTTAIGWLQKNRGGFWLQCQDSSGSSVGIEGTYFVHYESAVDKLCLLAPILRPSHFPLLSYRFMIAIVRRV</sequence>
<keyword evidence="2" id="KW-1185">Reference proteome</keyword>
<dbReference type="SUPFAM" id="SSF54001">
    <property type="entry name" value="Cysteine proteinases"/>
    <property type="match status" value="1"/>
</dbReference>
<evidence type="ECO:0000313" key="1">
    <source>
        <dbReference type="EMBL" id="CAI9105067.1"/>
    </source>
</evidence>
<dbReference type="AlphaFoldDB" id="A0AAV1DB20"/>
<dbReference type="InterPro" id="IPR038765">
    <property type="entry name" value="Papain-like_cys_pep_sf"/>
</dbReference>
<protein>
    <submittedName>
        <fullName evidence="1">OLC1v1003916C1</fullName>
    </submittedName>
</protein>
<gene>
    <name evidence="1" type="ORF">OLC1_LOCUS13845</name>
</gene>
<reference evidence="1" key="1">
    <citation type="submission" date="2023-03" db="EMBL/GenBank/DDBJ databases">
        <authorList>
            <person name="Julca I."/>
        </authorList>
    </citation>
    <scope>NUCLEOTIDE SEQUENCE</scope>
</reference>
<dbReference type="EMBL" id="OX459122">
    <property type="protein sequence ID" value="CAI9105067.1"/>
    <property type="molecule type" value="Genomic_DNA"/>
</dbReference>
<name>A0AAV1DB20_OLDCO</name>
<dbReference type="Gene3D" id="3.90.70.10">
    <property type="entry name" value="Cysteine proteinases"/>
    <property type="match status" value="1"/>
</dbReference>